<feature type="compositionally biased region" description="Polar residues" evidence="1">
    <location>
        <begin position="259"/>
        <end position="269"/>
    </location>
</feature>
<reference evidence="2 3" key="1">
    <citation type="journal article" date="2019" name="Nat. Ecol. Evol.">
        <title>Megaphylogeny resolves global patterns of mushroom evolution.</title>
        <authorList>
            <person name="Varga T."/>
            <person name="Krizsan K."/>
            <person name="Foldi C."/>
            <person name="Dima B."/>
            <person name="Sanchez-Garcia M."/>
            <person name="Sanchez-Ramirez S."/>
            <person name="Szollosi G.J."/>
            <person name="Szarkandi J.G."/>
            <person name="Papp V."/>
            <person name="Albert L."/>
            <person name="Andreopoulos W."/>
            <person name="Angelini C."/>
            <person name="Antonin V."/>
            <person name="Barry K.W."/>
            <person name="Bougher N.L."/>
            <person name="Buchanan P."/>
            <person name="Buyck B."/>
            <person name="Bense V."/>
            <person name="Catcheside P."/>
            <person name="Chovatia M."/>
            <person name="Cooper J."/>
            <person name="Damon W."/>
            <person name="Desjardin D."/>
            <person name="Finy P."/>
            <person name="Geml J."/>
            <person name="Haridas S."/>
            <person name="Hughes K."/>
            <person name="Justo A."/>
            <person name="Karasinski D."/>
            <person name="Kautmanova I."/>
            <person name="Kiss B."/>
            <person name="Kocsube S."/>
            <person name="Kotiranta H."/>
            <person name="LaButti K.M."/>
            <person name="Lechner B.E."/>
            <person name="Liimatainen K."/>
            <person name="Lipzen A."/>
            <person name="Lukacs Z."/>
            <person name="Mihaltcheva S."/>
            <person name="Morgado L.N."/>
            <person name="Niskanen T."/>
            <person name="Noordeloos M.E."/>
            <person name="Ohm R.A."/>
            <person name="Ortiz-Santana B."/>
            <person name="Ovrebo C."/>
            <person name="Racz N."/>
            <person name="Riley R."/>
            <person name="Savchenko A."/>
            <person name="Shiryaev A."/>
            <person name="Soop K."/>
            <person name="Spirin V."/>
            <person name="Szebenyi C."/>
            <person name="Tomsovsky M."/>
            <person name="Tulloss R.E."/>
            <person name="Uehling J."/>
            <person name="Grigoriev I.V."/>
            <person name="Vagvolgyi C."/>
            <person name="Papp T."/>
            <person name="Martin F.M."/>
            <person name="Miettinen O."/>
            <person name="Hibbett D.S."/>
            <person name="Nagy L.G."/>
        </authorList>
    </citation>
    <scope>NUCLEOTIDE SEQUENCE [LARGE SCALE GENOMIC DNA]</scope>
    <source>
        <strain evidence="2 3">HHB13444</strain>
    </source>
</reference>
<evidence type="ECO:0000313" key="3">
    <source>
        <dbReference type="Proteomes" id="UP000308197"/>
    </source>
</evidence>
<dbReference type="PANTHER" id="PTHR10856">
    <property type="entry name" value="CORONIN"/>
    <property type="match status" value="1"/>
</dbReference>
<accession>A0A5C3NS47</accession>
<dbReference type="Proteomes" id="UP000308197">
    <property type="component" value="Unassembled WGS sequence"/>
</dbReference>
<dbReference type="EMBL" id="ML211791">
    <property type="protein sequence ID" value="TFK80356.1"/>
    <property type="molecule type" value="Genomic_DNA"/>
</dbReference>
<dbReference type="GO" id="GO:0007015">
    <property type="term" value="P:actin filament organization"/>
    <property type="evidence" value="ECO:0007669"/>
    <property type="project" value="TreeGrafter"/>
</dbReference>
<feature type="compositionally biased region" description="Polar residues" evidence="1">
    <location>
        <begin position="689"/>
        <end position="706"/>
    </location>
</feature>
<dbReference type="InterPro" id="IPR015505">
    <property type="entry name" value="Coronin"/>
</dbReference>
<evidence type="ECO:0000256" key="1">
    <source>
        <dbReference type="SAM" id="MobiDB-lite"/>
    </source>
</evidence>
<feature type="compositionally biased region" description="Polar residues" evidence="1">
    <location>
        <begin position="220"/>
        <end position="231"/>
    </location>
</feature>
<keyword evidence="3" id="KW-1185">Reference proteome</keyword>
<dbReference type="AlphaFoldDB" id="A0A5C3NS47"/>
<sequence length="718" mass="78748">MGDKDRIATTGFSKMSDRQVALWETGSLSNVKTITIDQTSGVLMPFWTDNNILFLAGKGDGNIRYYEYENDNLFPLAEHKSSDPQRGMCFLPRRGLSVSDCEIARALKVAANSIEAIAFIVPRKSDSFQSDIFPPAPSAEPALTAAEFFSGKTAPPKLVSLDDGSVFSASGSGSAPAPASTPAPAPTRTVFALAASAALAHVIAVHEEPAPAPRAEPTRSHTAPQDDSTVSALKEENEKLAAELREARAQIRNLELQVETVSEQPSSAAPSLPEDRHRPGLAVQNVTRSALTASQVRAERVTHRVDLHQHIQDVLAVLHHASVLISYDRQKPVYALNDGELALWIHKRCHRTILRRVAAGKRAWPDHGLGAALESWTPEEYDRLQIKAGEIRVPDDYWGVLQYCGLKSKTLDFDTAPNWIGALGRILSRLEGMFVLDPVNHAPVLKDSAGKLNALLAALNYILNIPQVKSVIKRSSLPTHVARIVEGSETERERMWSYLQTLAAWHVAAASLVAHLRKLGRAPKATVIQLIDRSAEAVRDIRCNYSAVIDHVLFRVRKRVQDPAEHDSAIAWVKARAQTTVIRTTQIRVHAEAALMALAAELSFTDNTDCVPEDDNVLPIGVSDKCCFMCYHLSSVLFGHDDHWTHGRIFPWDPPQFGVPASAMGELVEMLVNQVLLHAERHGQEAADASQQLSPHSDAENTTVSNVVLEGFDPYEED</sequence>
<dbReference type="InterPro" id="IPR015943">
    <property type="entry name" value="WD40/YVTN_repeat-like_dom_sf"/>
</dbReference>
<evidence type="ECO:0000313" key="2">
    <source>
        <dbReference type="EMBL" id="TFK80356.1"/>
    </source>
</evidence>
<dbReference type="Pfam" id="PF16300">
    <property type="entry name" value="WD40_4"/>
    <property type="match status" value="1"/>
</dbReference>
<dbReference type="InParanoid" id="A0A5C3NS47"/>
<dbReference type="GO" id="GO:0051015">
    <property type="term" value="F:actin filament binding"/>
    <property type="evidence" value="ECO:0007669"/>
    <property type="project" value="TreeGrafter"/>
</dbReference>
<proteinExistence type="predicted"/>
<protein>
    <submittedName>
        <fullName evidence="2">DUF1900-domain-containing protein</fullName>
    </submittedName>
</protein>
<gene>
    <name evidence="2" type="ORF">K466DRAFT_569704</name>
</gene>
<dbReference type="Gene3D" id="1.20.5.170">
    <property type="match status" value="1"/>
</dbReference>
<feature type="region of interest" description="Disordered" evidence="1">
    <location>
        <begin position="210"/>
        <end position="232"/>
    </location>
</feature>
<dbReference type="InterPro" id="IPR036322">
    <property type="entry name" value="WD40_repeat_dom_sf"/>
</dbReference>
<organism evidence="2 3">
    <name type="scientific">Polyporus arcularius HHB13444</name>
    <dbReference type="NCBI Taxonomy" id="1314778"/>
    <lineage>
        <taxon>Eukaryota</taxon>
        <taxon>Fungi</taxon>
        <taxon>Dikarya</taxon>
        <taxon>Basidiomycota</taxon>
        <taxon>Agaricomycotina</taxon>
        <taxon>Agaricomycetes</taxon>
        <taxon>Polyporales</taxon>
        <taxon>Polyporaceae</taxon>
        <taxon>Polyporus</taxon>
    </lineage>
</organism>
<name>A0A5C3NS47_9APHY</name>
<dbReference type="PANTHER" id="PTHR10856:SF0">
    <property type="entry name" value="CORONIN"/>
    <property type="match status" value="1"/>
</dbReference>
<dbReference type="Gene3D" id="2.130.10.10">
    <property type="entry name" value="YVTN repeat-like/Quinoprotein amine dehydrogenase"/>
    <property type="match status" value="1"/>
</dbReference>
<dbReference type="STRING" id="1314778.A0A5C3NS47"/>
<dbReference type="SMART" id="SM01167">
    <property type="entry name" value="DUF1900"/>
    <property type="match status" value="1"/>
</dbReference>
<feature type="region of interest" description="Disordered" evidence="1">
    <location>
        <begin position="259"/>
        <end position="279"/>
    </location>
</feature>
<dbReference type="SUPFAM" id="SSF50978">
    <property type="entry name" value="WD40 repeat-like"/>
    <property type="match status" value="1"/>
</dbReference>
<feature type="region of interest" description="Disordered" evidence="1">
    <location>
        <begin position="683"/>
        <end position="718"/>
    </location>
</feature>